<sequence>MEITEKKVIDSKNGLELQDLRDQRIHMATFKGSDFNGIDMRETKFADTNFVSSKWEHIYFSNLQINMIQMGGTVFENIIRPKAEISRLDGEPGTDEWVNVEPVRFKNSDLSTAVFESCKLNNVEINNCDIEGLTINGVLIKDLLENYKNKN</sequence>
<gene>
    <name evidence="1" type="ORF">ACFPQ4_02575</name>
</gene>
<dbReference type="Proteomes" id="UP001596108">
    <property type="component" value="Unassembled WGS sequence"/>
</dbReference>
<keyword evidence="2" id="KW-1185">Reference proteome</keyword>
<dbReference type="RefSeq" id="WP_378110164.1">
    <property type="nucleotide sequence ID" value="NZ_JBHSNC010000007.1"/>
</dbReference>
<accession>A0ABW0QVM4</accession>
<proteinExistence type="predicted"/>
<dbReference type="SUPFAM" id="SSF141571">
    <property type="entry name" value="Pentapeptide repeat-like"/>
    <property type="match status" value="1"/>
</dbReference>
<dbReference type="EMBL" id="JBHSNC010000007">
    <property type="protein sequence ID" value="MFC5528334.1"/>
    <property type="molecule type" value="Genomic_DNA"/>
</dbReference>
<dbReference type="Gene3D" id="2.160.20.80">
    <property type="entry name" value="E3 ubiquitin-protein ligase SopA"/>
    <property type="match status" value="2"/>
</dbReference>
<name>A0ABW0QVM4_9BACL</name>
<comment type="caution">
    <text evidence="1">The sequence shown here is derived from an EMBL/GenBank/DDBJ whole genome shotgun (WGS) entry which is preliminary data.</text>
</comment>
<organism evidence="1 2">
    <name type="scientific">Cohnella yongneupensis</name>
    <dbReference type="NCBI Taxonomy" id="425006"/>
    <lineage>
        <taxon>Bacteria</taxon>
        <taxon>Bacillati</taxon>
        <taxon>Bacillota</taxon>
        <taxon>Bacilli</taxon>
        <taxon>Bacillales</taxon>
        <taxon>Paenibacillaceae</taxon>
        <taxon>Cohnella</taxon>
    </lineage>
</organism>
<reference evidence="2" key="1">
    <citation type="journal article" date="2019" name="Int. J. Syst. Evol. Microbiol.">
        <title>The Global Catalogue of Microorganisms (GCM) 10K type strain sequencing project: providing services to taxonomists for standard genome sequencing and annotation.</title>
        <authorList>
            <consortium name="The Broad Institute Genomics Platform"/>
            <consortium name="The Broad Institute Genome Sequencing Center for Infectious Disease"/>
            <person name="Wu L."/>
            <person name="Ma J."/>
        </authorList>
    </citation>
    <scope>NUCLEOTIDE SEQUENCE [LARGE SCALE GENOMIC DNA]</scope>
    <source>
        <strain evidence="2">CGMCC 1.18578</strain>
    </source>
</reference>
<dbReference type="InterPro" id="IPR001646">
    <property type="entry name" value="5peptide_repeat"/>
</dbReference>
<dbReference type="Pfam" id="PF00805">
    <property type="entry name" value="Pentapeptide"/>
    <property type="match status" value="1"/>
</dbReference>
<evidence type="ECO:0000313" key="2">
    <source>
        <dbReference type="Proteomes" id="UP001596108"/>
    </source>
</evidence>
<protein>
    <submittedName>
        <fullName evidence="1">Pentapeptide repeat-containing protein</fullName>
    </submittedName>
</protein>
<evidence type="ECO:0000313" key="1">
    <source>
        <dbReference type="EMBL" id="MFC5528334.1"/>
    </source>
</evidence>